<protein>
    <submittedName>
        <fullName evidence="1">(African queen) hypothetical protein</fullName>
    </submittedName>
</protein>
<name>A0A8J2QNT1_9NEOP</name>
<comment type="caution">
    <text evidence="1">The sequence shown here is derived from an EMBL/GenBank/DDBJ whole genome shotgun (WGS) entry which is preliminary data.</text>
</comment>
<dbReference type="EMBL" id="CAKASE010000049">
    <property type="protein sequence ID" value="CAG9563236.1"/>
    <property type="molecule type" value="Genomic_DNA"/>
</dbReference>
<accession>A0A8J2QNT1</accession>
<reference evidence="1" key="1">
    <citation type="submission" date="2021-09" db="EMBL/GenBank/DDBJ databases">
        <authorList>
            <person name="Martin H S."/>
        </authorList>
    </citation>
    <scope>NUCLEOTIDE SEQUENCE</scope>
</reference>
<sequence>MKLQENNYTRCDNDQHLHRSWINRVAKRKPPRAPDCYQSLTDHGPGGRVAAGPGATWATTENDVWREARLLSPAPNIRRGGGKFCGLVRGIGYRASGP</sequence>
<gene>
    <name evidence="1" type="ORF">DCHRY22_LOCUS4417</name>
</gene>
<dbReference type="Proteomes" id="UP000789524">
    <property type="component" value="Unassembled WGS sequence"/>
</dbReference>
<organism evidence="1 2">
    <name type="scientific">Danaus chrysippus</name>
    <name type="common">African queen</name>
    <dbReference type="NCBI Taxonomy" id="151541"/>
    <lineage>
        <taxon>Eukaryota</taxon>
        <taxon>Metazoa</taxon>
        <taxon>Ecdysozoa</taxon>
        <taxon>Arthropoda</taxon>
        <taxon>Hexapoda</taxon>
        <taxon>Insecta</taxon>
        <taxon>Pterygota</taxon>
        <taxon>Neoptera</taxon>
        <taxon>Endopterygota</taxon>
        <taxon>Lepidoptera</taxon>
        <taxon>Glossata</taxon>
        <taxon>Ditrysia</taxon>
        <taxon>Papilionoidea</taxon>
        <taxon>Nymphalidae</taxon>
        <taxon>Danainae</taxon>
        <taxon>Danaini</taxon>
        <taxon>Danaina</taxon>
        <taxon>Danaus</taxon>
        <taxon>Anosia</taxon>
    </lineage>
</organism>
<keyword evidence="2" id="KW-1185">Reference proteome</keyword>
<evidence type="ECO:0000313" key="2">
    <source>
        <dbReference type="Proteomes" id="UP000789524"/>
    </source>
</evidence>
<proteinExistence type="predicted"/>
<dbReference type="AlphaFoldDB" id="A0A8J2QNT1"/>
<evidence type="ECO:0000313" key="1">
    <source>
        <dbReference type="EMBL" id="CAG9563236.1"/>
    </source>
</evidence>